<accession>A0A8R7TF21</accession>
<name>A0A8R7TF21_TRIUA</name>
<reference evidence="1" key="2">
    <citation type="submission" date="2018-03" db="EMBL/GenBank/DDBJ databases">
        <title>The Triticum urartu genome reveals the dynamic nature of wheat genome evolution.</title>
        <authorList>
            <person name="Ling H."/>
            <person name="Ma B."/>
            <person name="Shi X."/>
            <person name="Liu H."/>
            <person name="Dong L."/>
            <person name="Sun H."/>
            <person name="Cao Y."/>
            <person name="Gao Q."/>
            <person name="Zheng S."/>
            <person name="Li Y."/>
            <person name="Yu Y."/>
            <person name="Du H."/>
            <person name="Qi M."/>
            <person name="Li Y."/>
            <person name="Yu H."/>
            <person name="Cui Y."/>
            <person name="Wang N."/>
            <person name="Chen C."/>
            <person name="Wu H."/>
            <person name="Zhao Y."/>
            <person name="Zhang J."/>
            <person name="Li Y."/>
            <person name="Zhou W."/>
            <person name="Zhang B."/>
            <person name="Hu W."/>
            <person name="Eijk M."/>
            <person name="Tang J."/>
            <person name="Witsenboer H."/>
            <person name="Zhao S."/>
            <person name="Li Z."/>
            <person name="Zhang A."/>
            <person name="Wang D."/>
            <person name="Liang C."/>
        </authorList>
    </citation>
    <scope>NUCLEOTIDE SEQUENCE [LARGE SCALE GENOMIC DNA]</scope>
    <source>
        <strain evidence="1">cv. G1812</strain>
    </source>
</reference>
<reference evidence="1" key="3">
    <citation type="submission" date="2022-06" db="UniProtKB">
        <authorList>
            <consortium name="EnsemblPlants"/>
        </authorList>
    </citation>
    <scope>IDENTIFICATION</scope>
</reference>
<evidence type="ECO:0000313" key="1">
    <source>
        <dbReference type="EnsemblPlants" id="TuG1812G0200001748.01.T01.cds364732"/>
    </source>
</evidence>
<dbReference type="Proteomes" id="UP000015106">
    <property type="component" value="Chromosome 2"/>
</dbReference>
<protein>
    <submittedName>
        <fullName evidence="1">Uncharacterized protein</fullName>
    </submittedName>
</protein>
<evidence type="ECO:0000313" key="2">
    <source>
        <dbReference type="Proteomes" id="UP000015106"/>
    </source>
</evidence>
<sequence>MNCQCLMVTVMSIVLMQDLKTDQFSTGFEGSPCVAPVPFLSLATA</sequence>
<dbReference type="AlphaFoldDB" id="A0A8R7TF21"/>
<keyword evidence="2" id="KW-1185">Reference proteome</keyword>
<dbReference type="EnsemblPlants" id="TuG1812G0200001748.01.T01">
    <property type="protein sequence ID" value="TuG1812G0200001748.01.T01.cds364732"/>
    <property type="gene ID" value="TuG1812G0200001748.01"/>
</dbReference>
<dbReference type="Gramene" id="TuG1812G0200001748.01.T01">
    <property type="protein sequence ID" value="TuG1812G0200001748.01.T01.cds364732"/>
    <property type="gene ID" value="TuG1812G0200001748.01"/>
</dbReference>
<proteinExistence type="predicted"/>
<organism evidence="1 2">
    <name type="scientific">Triticum urartu</name>
    <name type="common">Red wild einkorn</name>
    <name type="synonym">Crithodium urartu</name>
    <dbReference type="NCBI Taxonomy" id="4572"/>
    <lineage>
        <taxon>Eukaryota</taxon>
        <taxon>Viridiplantae</taxon>
        <taxon>Streptophyta</taxon>
        <taxon>Embryophyta</taxon>
        <taxon>Tracheophyta</taxon>
        <taxon>Spermatophyta</taxon>
        <taxon>Magnoliopsida</taxon>
        <taxon>Liliopsida</taxon>
        <taxon>Poales</taxon>
        <taxon>Poaceae</taxon>
        <taxon>BOP clade</taxon>
        <taxon>Pooideae</taxon>
        <taxon>Triticodae</taxon>
        <taxon>Triticeae</taxon>
        <taxon>Triticinae</taxon>
        <taxon>Triticum</taxon>
    </lineage>
</organism>
<reference evidence="2" key="1">
    <citation type="journal article" date="2013" name="Nature">
        <title>Draft genome of the wheat A-genome progenitor Triticum urartu.</title>
        <authorList>
            <person name="Ling H.Q."/>
            <person name="Zhao S."/>
            <person name="Liu D."/>
            <person name="Wang J."/>
            <person name="Sun H."/>
            <person name="Zhang C."/>
            <person name="Fan H."/>
            <person name="Li D."/>
            <person name="Dong L."/>
            <person name="Tao Y."/>
            <person name="Gao C."/>
            <person name="Wu H."/>
            <person name="Li Y."/>
            <person name="Cui Y."/>
            <person name="Guo X."/>
            <person name="Zheng S."/>
            <person name="Wang B."/>
            <person name="Yu K."/>
            <person name="Liang Q."/>
            <person name="Yang W."/>
            <person name="Lou X."/>
            <person name="Chen J."/>
            <person name="Feng M."/>
            <person name="Jian J."/>
            <person name="Zhang X."/>
            <person name="Luo G."/>
            <person name="Jiang Y."/>
            <person name="Liu J."/>
            <person name="Wang Z."/>
            <person name="Sha Y."/>
            <person name="Zhang B."/>
            <person name="Wu H."/>
            <person name="Tang D."/>
            <person name="Shen Q."/>
            <person name="Xue P."/>
            <person name="Zou S."/>
            <person name="Wang X."/>
            <person name="Liu X."/>
            <person name="Wang F."/>
            <person name="Yang Y."/>
            <person name="An X."/>
            <person name="Dong Z."/>
            <person name="Zhang K."/>
            <person name="Zhang X."/>
            <person name="Luo M.C."/>
            <person name="Dvorak J."/>
            <person name="Tong Y."/>
            <person name="Wang J."/>
            <person name="Yang H."/>
            <person name="Li Z."/>
            <person name="Wang D."/>
            <person name="Zhang A."/>
            <person name="Wang J."/>
        </authorList>
    </citation>
    <scope>NUCLEOTIDE SEQUENCE</scope>
    <source>
        <strain evidence="2">cv. G1812</strain>
    </source>
</reference>